<evidence type="ECO:0000313" key="1">
    <source>
        <dbReference type="EMBL" id="MBT0663078.1"/>
    </source>
</evidence>
<sequence length="269" mass="29852">MSFVRVLPYLVLAGLIFSGRPGFAEEVKKIQDNSFLLEEAYNQEDGVVQHISLFQYMKKSKSWQYTFTQEWPVPKQTHQFSYSIPVSHLHDNDTTGVGDILLNYRYQAIFQDRIAMAPRLSLILPTGDYKKGLGTDTVGYQVNIPLSVELSDKLVTHWNMGATYTPRAKDNAGDKANVRGFNYGASLIYLVNENFNLMLEAAGTSTETAPLNGVKATESTFFINPGMRFAINCASGLQIVPGVSVPIGIGPSEGEYGGIVYLSFEHKLF</sequence>
<dbReference type="EMBL" id="JAHCVJ010000001">
    <property type="protein sequence ID" value="MBT0663078.1"/>
    <property type="molecule type" value="Genomic_DNA"/>
</dbReference>
<keyword evidence="2" id="KW-1185">Reference proteome</keyword>
<dbReference type="AlphaFoldDB" id="A0AAW4KWU0"/>
<evidence type="ECO:0000313" key="2">
    <source>
        <dbReference type="Proteomes" id="UP000811899"/>
    </source>
</evidence>
<gene>
    <name evidence="1" type="ORF">KI809_02090</name>
</gene>
<name>A0AAW4KWU0_9BACT</name>
<dbReference type="RefSeq" id="WP_214169851.1">
    <property type="nucleotide sequence ID" value="NZ_JAHCVJ010000001.1"/>
</dbReference>
<proteinExistence type="predicted"/>
<reference evidence="1 2" key="1">
    <citation type="submission" date="2021-05" db="EMBL/GenBank/DDBJ databases">
        <title>The draft genome of Geobacter pelophilus DSM 12255.</title>
        <authorList>
            <person name="Xu Z."/>
            <person name="Masuda Y."/>
            <person name="Itoh H."/>
            <person name="Senoo K."/>
        </authorList>
    </citation>
    <scope>NUCLEOTIDE SEQUENCE [LARGE SCALE GENOMIC DNA]</scope>
    <source>
        <strain evidence="1 2">DSM 12255</strain>
    </source>
</reference>
<dbReference type="Proteomes" id="UP000811899">
    <property type="component" value="Unassembled WGS sequence"/>
</dbReference>
<comment type="caution">
    <text evidence="1">The sequence shown here is derived from an EMBL/GenBank/DDBJ whole genome shotgun (WGS) entry which is preliminary data.</text>
</comment>
<protein>
    <submittedName>
        <fullName evidence="1">Transporter</fullName>
    </submittedName>
</protein>
<organism evidence="1 2">
    <name type="scientific">Geoanaerobacter pelophilus</name>
    <dbReference type="NCBI Taxonomy" id="60036"/>
    <lineage>
        <taxon>Bacteria</taxon>
        <taxon>Pseudomonadati</taxon>
        <taxon>Thermodesulfobacteriota</taxon>
        <taxon>Desulfuromonadia</taxon>
        <taxon>Geobacterales</taxon>
        <taxon>Geobacteraceae</taxon>
        <taxon>Geoanaerobacter</taxon>
    </lineage>
</organism>
<accession>A0AAW4KWU0</accession>